<proteinExistence type="predicted"/>
<dbReference type="AlphaFoldDB" id="A0A0N4UFE7"/>
<keyword evidence="4" id="KW-1185">Reference proteome</keyword>
<keyword evidence="1" id="KW-0732">Signal</keyword>
<reference evidence="5" key="1">
    <citation type="submission" date="2017-02" db="UniProtKB">
        <authorList>
            <consortium name="WormBaseParasite"/>
        </authorList>
    </citation>
    <scope>IDENTIFICATION</scope>
</reference>
<organism evidence="3 5">
    <name type="scientific">Dracunculus medinensis</name>
    <name type="common">Guinea worm</name>
    <dbReference type="NCBI Taxonomy" id="318479"/>
    <lineage>
        <taxon>Eukaryota</taxon>
        <taxon>Metazoa</taxon>
        <taxon>Ecdysozoa</taxon>
        <taxon>Nematoda</taxon>
        <taxon>Chromadorea</taxon>
        <taxon>Rhabditida</taxon>
        <taxon>Spirurina</taxon>
        <taxon>Dracunculoidea</taxon>
        <taxon>Dracunculidae</taxon>
        <taxon>Dracunculus</taxon>
    </lineage>
</organism>
<sequence>MNRIYFLINFLFFLCDIATRPLLLNNSKNSDQENTNNDAWIHFSTIAKTTAEIRGEHHDETVVQRSSLTRNLLNKENFVASINKNGTNFIHGTNILDIKSVEEKNNEKITVSSTELHYLLNSGIENLKITTTTSPPVIIKSVFSHELEIPSRHTKIPDLKNQTEIIDLDLSESDVYDDFAIPHNEIESNIQDVSSHKIILEETGQYEGKESPVQYPIESTCDTGSTEAPRSFEDEFFDERGKTIQKDEIVISVALPTAAIKSEYQVQKETLEFHFAPTAPSKSVSESKIQFAVKEKNFIENTSGTKLKPTQSVLVPQVISKIKENEILESKNLEIEKDSRKNFNDKLKPLNPAEEEIKFDNIDNLADIREELSWWQKLIAGFKCSQRDCAEALKPRKKIAKFLTEPAIIRRVRTHGDKDLI</sequence>
<dbReference type="EMBL" id="UYYG01001182">
    <property type="protein sequence ID" value="VDN59478.1"/>
    <property type="molecule type" value="Genomic_DNA"/>
</dbReference>
<evidence type="ECO:0000313" key="2">
    <source>
        <dbReference type="EMBL" id="VDN59478.1"/>
    </source>
</evidence>
<dbReference type="OrthoDB" id="5864177at2759"/>
<dbReference type="Proteomes" id="UP000038040">
    <property type="component" value="Unplaced"/>
</dbReference>
<dbReference type="Proteomes" id="UP000274756">
    <property type="component" value="Unassembled WGS sequence"/>
</dbReference>
<gene>
    <name evidence="2" type="ORF">DME_LOCUS9451</name>
</gene>
<reference evidence="2 4" key="2">
    <citation type="submission" date="2018-11" db="EMBL/GenBank/DDBJ databases">
        <authorList>
            <consortium name="Pathogen Informatics"/>
        </authorList>
    </citation>
    <scope>NUCLEOTIDE SEQUENCE [LARGE SCALE GENOMIC DNA]</scope>
</reference>
<evidence type="ECO:0000256" key="1">
    <source>
        <dbReference type="SAM" id="SignalP"/>
    </source>
</evidence>
<feature type="chain" id="PRO_5033720728" evidence="1">
    <location>
        <begin position="20"/>
        <end position="421"/>
    </location>
</feature>
<name>A0A0N4UFE7_DRAME</name>
<protein>
    <submittedName>
        <fullName evidence="2 5">Uncharacterized protein</fullName>
    </submittedName>
</protein>
<evidence type="ECO:0000313" key="5">
    <source>
        <dbReference type="WBParaSite" id="DME_0000615501-mRNA-1"/>
    </source>
</evidence>
<dbReference type="STRING" id="318479.A0A0N4UFE7"/>
<accession>A0A0N4UFE7</accession>
<evidence type="ECO:0000313" key="3">
    <source>
        <dbReference type="Proteomes" id="UP000038040"/>
    </source>
</evidence>
<feature type="signal peptide" evidence="1">
    <location>
        <begin position="1"/>
        <end position="19"/>
    </location>
</feature>
<dbReference type="WBParaSite" id="DME_0000615501-mRNA-1">
    <property type="protein sequence ID" value="DME_0000615501-mRNA-1"/>
    <property type="gene ID" value="DME_0000615501"/>
</dbReference>
<evidence type="ECO:0000313" key="4">
    <source>
        <dbReference type="Proteomes" id="UP000274756"/>
    </source>
</evidence>